<name>A0A380Q0U8_YERFR</name>
<dbReference type="Proteomes" id="UP000254835">
    <property type="component" value="Unassembled WGS sequence"/>
</dbReference>
<organism evidence="1 2">
    <name type="scientific">Yersinia frederiksenii</name>
    <dbReference type="NCBI Taxonomy" id="29484"/>
    <lineage>
        <taxon>Bacteria</taxon>
        <taxon>Pseudomonadati</taxon>
        <taxon>Pseudomonadota</taxon>
        <taxon>Gammaproteobacteria</taxon>
        <taxon>Enterobacterales</taxon>
        <taxon>Yersiniaceae</taxon>
        <taxon>Yersinia</taxon>
    </lineage>
</organism>
<dbReference type="NCBIfam" id="NF038004">
    <property type="entry name" value="darobactin_RiPP"/>
    <property type="match status" value="1"/>
</dbReference>
<reference evidence="1 2" key="1">
    <citation type="submission" date="2018-06" db="EMBL/GenBank/DDBJ databases">
        <authorList>
            <consortium name="Pathogen Informatics"/>
            <person name="Doyle S."/>
        </authorList>
    </citation>
    <scope>NUCLEOTIDE SEQUENCE [LARGE SCALE GENOMIC DNA]</scope>
    <source>
        <strain evidence="1 2">NCTC11470</strain>
    </source>
</reference>
<proteinExistence type="predicted"/>
<sequence length="70" mass="8125">MENYMHTSHQPDKKTGNTHLITLKTKLESLEESFKNSSLSINDHEIESLKNSDSDNKITAWNWSKSFTQQ</sequence>
<gene>
    <name evidence="1" type="ORF">NCTC11470_04242</name>
</gene>
<dbReference type="EMBL" id="UHJA01000001">
    <property type="protein sequence ID" value="SUP79102.1"/>
    <property type="molecule type" value="Genomic_DNA"/>
</dbReference>
<dbReference type="AlphaFoldDB" id="A0A380Q0U8"/>
<accession>A0A380Q0U8</accession>
<evidence type="ECO:0000313" key="1">
    <source>
        <dbReference type="EMBL" id="SUP79102.1"/>
    </source>
</evidence>
<protein>
    <submittedName>
        <fullName evidence="1">No significant database hits</fullName>
    </submittedName>
</protein>
<evidence type="ECO:0000313" key="2">
    <source>
        <dbReference type="Proteomes" id="UP000254835"/>
    </source>
</evidence>